<sequence length="188" mass="21832">MHDDISNAMQWHNMAKLIAIIFAFAVATRISLLKVGLNLELSTLRLFLYLKYVSSKGRRDLRTCFYEALATSDLVDFRPTRNPEYLIPDLSKRNRQGPRTMSNEFEFRIVAPEQMFLTRYYSGTIKSICDLANLAERRIWYSQTLLGKRPVKRRKGKFDKGRMANMRGKAASMPSLVTKTHTQGWNMK</sequence>
<feature type="compositionally biased region" description="Polar residues" evidence="1">
    <location>
        <begin position="175"/>
        <end position="188"/>
    </location>
</feature>
<proteinExistence type="predicted"/>
<gene>
    <name evidence="2" type="ORF">G7Y89_g3941</name>
</gene>
<keyword evidence="3" id="KW-1185">Reference proteome</keyword>
<reference evidence="2 3" key="1">
    <citation type="submission" date="2020-03" db="EMBL/GenBank/DDBJ databases">
        <title>Draft Genome Sequence of Cudoniella acicularis.</title>
        <authorList>
            <person name="Buettner E."/>
            <person name="Kellner H."/>
        </authorList>
    </citation>
    <scope>NUCLEOTIDE SEQUENCE [LARGE SCALE GENOMIC DNA]</scope>
    <source>
        <strain evidence="2 3">DSM 108380</strain>
    </source>
</reference>
<evidence type="ECO:0000313" key="3">
    <source>
        <dbReference type="Proteomes" id="UP000566819"/>
    </source>
</evidence>
<protein>
    <submittedName>
        <fullName evidence="2">Uncharacterized protein</fullName>
    </submittedName>
</protein>
<feature type="region of interest" description="Disordered" evidence="1">
    <location>
        <begin position="169"/>
        <end position="188"/>
    </location>
</feature>
<comment type="caution">
    <text evidence="2">The sequence shown here is derived from an EMBL/GenBank/DDBJ whole genome shotgun (WGS) entry which is preliminary data.</text>
</comment>
<organism evidence="2 3">
    <name type="scientific">Cudoniella acicularis</name>
    <dbReference type="NCBI Taxonomy" id="354080"/>
    <lineage>
        <taxon>Eukaryota</taxon>
        <taxon>Fungi</taxon>
        <taxon>Dikarya</taxon>
        <taxon>Ascomycota</taxon>
        <taxon>Pezizomycotina</taxon>
        <taxon>Leotiomycetes</taxon>
        <taxon>Helotiales</taxon>
        <taxon>Tricladiaceae</taxon>
        <taxon>Cudoniella</taxon>
    </lineage>
</organism>
<evidence type="ECO:0000256" key="1">
    <source>
        <dbReference type="SAM" id="MobiDB-lite"/>
    </source>
</evidence>
<evidence type="ECO:0000313" key="2">
    <source>
        <dbReference type="EMBL" id="KAF4634168.1"/>
    </source>
</evidence>
<accession>A0A8H4W4R1</accession>
<dbReference type="EMBL" id="JAAMPI010000203">
    <property type="protein sequence ID" value="KAF4634168.1"/>
    <property type="molecule type" value="Genomic_DNA"/>
</dbReference>
<dbReference type="AlphaFoldDB" id="A0A8H4W4R1"/>
<name>A0A8H4W4R1_9HELO</name>
<dbReference type="Proteomes" id="UP000566819">
    <property type="component" value="Unassembled WGS sequence"/>
</dbReference>